<dbReference type="PANTHER" id="PTHR24064">
    <property type="entry name" value="SOLUTE CARRIER FAMILY 22 MEMBER"/>
    <property type="match status" value="1"/>
</dbReference>
<comment type="subcellular location">
    <subcellularLocation>
        <location evidence="1">Membrane</location>
        <topology evidence="1">Multi-pass membrane protein</topology>
    </subcellularLocation>
</comment>
<keyword evidence="3 5" id="KW-1133">Transmembrane helix</keyword>
<dbReference type="Pfam" id="PF07690">
    <property type="entry name" value="MFS_1"/>
    <property type="match status" value="1"/>
</dbReference>
<accession>A0A1W0WLB2</accession>
<name>A0A1W0WLB2_HYPEX</name>
<proteinExistence type="predicted"/>
<evidence type="ECO:0000313" key="8">
    <source>
        <dbReference type="Proteomes" id="UP000192578"/>
    </source>
</evidence>
<dbReference type="SUPFAM" id="SSF103473">
    <property type="entry name" value="MFS general substrate transporter"/>
    <property type="match status" value="1"/>
</dbReference>
<dbReference type="EMBL" id="MTYJ01000080">
    <property type="protein sequence ID" value="OQV15986.1"/>
    <property type="molecule type" value="Genomic_DNA"/>
</dbReference>
<dbReference type="OrthoDB" id="5296287at2759"/>
<dbReference type="InterPro" id="IPR011701">
    <property type="entry name" value="MFS"/>
</dbReference>
<dbReference type="InterPro" id="IPR036259">
    <property type="entry name" value="MFS_trans_sf"/>
</dbReference>
<evidence type="ECO:0000313" key="7">
    <source>
        <dbReference type="EMBL" id="OQV15986.1"/>
    </source>
</evidence>
<keyword evidence="4 5" id="KW-0472">Membrane</keyword>
<evidence type="ECO:0000256" key="5">
    <source>
        <dbReference type="SAM" id="Phobius"/>
    </source>
</evidence>
<evidence type="ECO:0000256" key="4">
    <source>
        <dbReference type="ARBA" id="ARBA00023136"/>
    </source>
</evidence>
<evidence type="ECO:0000259" key="6">
    <source>
        <dbReference type="PROSITE" id="PS50850"/>
    </source>
</evidence>
<gene>
    <name evidence="7" type="ORF">BV898_09907</name>
</gene>
<dbReference type="GO" id="GO:0016020">
    <property type="term" value="C:membrane"/>
    <property type="evidence" value="ECO:0007669"/>
    <property type="project" value="UniProtKB-SubCell"/>
</dbReference>
<feature type="transmembrane region" description="Helical" evidence="5">
    <location>
        <begin position="20"/>
        <end position="51"/>
    </location>
</feature>
<feature type="domain" description="Major facilitator superfamily (MFS) profile" evidence="6">
    <location>
        <begin position="1"/>
        <end position="78"/>
    </location>
</feature>
<sequence length="78" mass="8848">MLVGGPLFGFASDKYGRKPVLLAASSFTFLVGFGVTFAPNYTTFLIFRFLIGLGIQASRFRHQFQFQHLKCIVFRNHT</sequence>
<protein>
    <recommendedName>
        <fullName evidence="6">Major facilitator superfamily (MFS) profile domain-containing protein</fullName>
    </recommendedName>
</protein>
<dbReference type="GO" id="GO:0022857">
    <property type="term" value="F:transmembrane transporter activity"/>
    <property type="evidence" value="ECO:0007669"/>
    <property type="project" value="InterPro"/>
</dbReference>
<dbReference type="Gene3D" id="1.20.1250.20">
    <property type="entry name" value="MFS general substrate transporter like domains"/>
    <property type="match status" value="1"/>
</dbReference>
<dbReference type="Proteomes" id="UP000192578">
    <property type="component" value="Unassembled WGS sequence"/>
</dbReference>
<dbReference type="InterPro" id="IPR020846">
    <property type="entry name" value="MFS_dom"/>
</dbReference>
<evidence type="ECO:0000256" key="1">
    <source>
        <dbReference type="ARBA" id="ARBA00004141"/>
    </source>
</evidence>
<evidence type="ECO:0000256" key="2">
    <source>
        <dbReference type="ARBA" id="ARBA00022692"/>
    </source>
</evidence>
<dbReference type="AlphaFoldDB" id="A0A1W0WLB2"/>
<evidence type="ECO:0000256" key="3">
    <source>
        <dbReference type="ARBA" id="ARBA00022989"/>
    </source>
</evidence>
<organism evidence="7 8">
    <name type="scientific">Hypsibius exemplaris</name>
    <name type="common">Freshwater tardigrade</name>
    <dbReference type="NCBI Taxonomy" id="2072580"/>
    <lineage>
        <taxon>Eukaryota</taxon>
        <taxon>Metazoa</taxon>
        <taxon>Ecdysozoa</taxon>
        <taxon>Tardigrada</taxon>
        <taxon>Eutardigrada</taxon>
        <taxon>Parachela</taxon>
        <taxon>Hypsibioidea</taxon>
        <taxon>Hypsibiidae</taxon>
        <taxon>Hypsibius</taxon>
    </lineage>
</organism>
<dbReference type="PROSITE" id="PS50850">
    <property type="entry name" value="MFS"/>
    <property type="match status" value="1"/>
</dbReference>
<reference evidence="8" key="1">
    <citation type="submission" date="2017-01" db="EMBL/GenBank/DDBJ databases">
        <title>Comparative genomics of anhydrobiosis in the tardigrade Hypsibius dujardini.</title>
        <authorList>
            <person name="Yoshida Y."/>
            <person name="Koutsovoulos G."/>
            <person name="Laetsch D."/>
            <person name="Stevens L."/>
            <person name="Kumar S."/>
            <person name="Horikawa D."/>
            <person name="Ishino K."/>
            <person name="Komine S."/>
            <person name="Tomita M."/>
            <person name="Blaxter M."/>
            <person name="Arakawa K."/>
        </authorList>
    </citation>
    <scope>NUCLEOTIDE SEQUENCE [LARGE SCALE GENOMIC DNA]</scope>
    <source>
        <strain evidence="8">Z151</strain>
    </source>
</reference>
<keyword evidence="8" id="KW-1185">Reference proteome</keyword>
<keyword evidence="2 5" id="KW-0812">Transmembrane</keyword>
<comment type="caution">
    <text evidence="7">The sequence shown here is derived from an EMBL/GenBank/DDBJ whole genome shotgun (WGS) entry which is preliminary data.</text>
</comment>